<name>A0A1G7CQH5_9ACTO</name>
<keyword evidence="8" id="KW-0862">Zinc</keyword>
<dbReference type="PROSITE" id="PS51066">
    <property type="entry name" value="ZF_FPG_2"/>
    <property type="match status" value="1"/>
</dbReference>
<evidence type="ECO:0000256" key="8">
    <source>
        <dbReference type="ARBA" id="ARBA00022833"/>
    </source>
</evidence>
<dbReference type="Gene3D" id="1.10.8.50">
    <property type="match status" value="1"/>
</dbReference>
<dbReference type="GO" id="GO:0000703">
    <property type="term" value="F:oxidized pyrimidine nucleobase lesion DNA N-glycosylase activity"/>
    <property type="evidence" value="ECO:0007669"/>
    <property type="project" value="TreeGrafter"/>
</dbReference>
<dbReference type="InterPro" id="IPR012319">
    <property type="entry name" value="FPG_cat"/>
</dbReference>
<dbReference type="Pfam" id="PF06827">
    <property type="entry name" value="zf-FPG_IleRS"/>
    <property type="match status" value="1"/>
</dbReference>
<keyword evidence="5" id="KW-0227">DNA damage</keyword>
<dbReference type="InterPro" id="IPR015886">
    <property type="entry name" value="H2TH_FPG"/>
</dbReference>
<evidence type="ECO:0000256" key="2">
    <source>
        <dbReference type="ARBA" id="ARBA00009409"/>
    </source>
</evidence>
<dbReference type="SUPFAM" id="SSF57716">
    <property type="entry name" value="Glucocorticoid receptor-like (DNA-binding domain)"/>
    <property type="match status" value="1"/>
</dbReference>
<dbReference type="InterPro" id="IPR010663">
    <property type="entry name" value="Znf_FPG/IleRS"/>
</dbReference>
<evidence type="ECO:0000259" key="15">
    <source>
        <dbReference type="PROSITE" id="PS51066"/>
    </source>
</evidence>
<accession>A0A1G7CQH5</accession>
<dbReference type="InterPro" id="IPR035937">
    <property type="entry name" value="FPG_N"/>
</dbReference>
<evidence type="ECO:0000256" key="6">
    <source>
        <dbReference type="ARBA" id="ARBA00022771"/>
    </source>
</evidence>
<dbReference type="EMBL" id="JAWNFU010000001">
    <property type="protein sequence ID" value="MDY5152502.1"/>
    <property type="molecule type" value="Genomic_DNA"/>
</dbReference>
<dbReference type="EMBL" id="FNAU01000008">
    <property type="protein sequence ID" value="SDE40906.1"/>
    <property type="molecule type" value="Genomic_DNA"/>
</dbReference>
<dbReference type="InterPro" id="IPR000214">
    <property type="entry name" value="Znf_DNA_glyclase/AP_lyase"/>
</dbReference>
<evidence type="ECO:0000256" key="1">
    <source>
        <dbReference type="ARBA" id="ARBA00001947"/>
    </source>
</evidence>
<keyword evidence="9" id="KW-0238">DNA-binding</keyword>
<dbReference type="InterPro" id="IPR010979">
    <property type="entry name" value="Ribosomal_uS13-like_H2TH"/>
</dbReference>
<evidence type="ECO:0000256" key="13">
    <source>
        <dbReference type="ARBA" id="ARBA00023295"/>
    </source>
</evidence>
<keyword evidence="4" id="KW-0479">Metal-binding</keyword>
<keyword evidence="17" id="KW-0255">Endonuclease</keyword>
<organism evidence="17 19">
    <name type="scientific">Actinobaculum suis</name>
    <dbReference type="NCBI Taxonomy" id="1657"/>
    <lineage>
        <taxon>Bacteria</taxon>
        <taxon>Bacillati</taxon>
        <taxon>Actinomycetota</taxon>
        <taxon>Actinomycetes</taxon>
        <taxon>Actinomycetales</taxon>
        <taxon>Actinomycetaceae</taxon>
        <taxon>Actinobaculum</taxon>
    </lineage>
</organism>
<dbReference type="SUPFAM" id="SSF46946">
    <property type="entry name" value="S13-like H2TH domain"/>
    <property type="match status" value="1"/>
</dbReference>
<keyword evidence="19" id="KW-1185">Reference proteome</keyword>
<dbReference type="Pfam" id="PF06831">
    <property type="entry name" value="H2TH"/>
    <property type="match status" value="1"/>
</dbReference>
<comment type="similarity">
    <text evidence="2">Belongs to the FPG family.</text>
</comment>
<keyword evidence="11 18" id="KW-0456">Lyase</keyword>
<dbReference type="SMART" id="SM01232">
    <property type="entry name" value="H2TH"/>
    <property type="match status" value="1"/>
</dbReference>
<sequence>MPEGHSIHRHARILTTLFGGRPVHTSSPQGRFAAGAQILDGRIPGRAQAWGKHLFWPFFSAADVPALPADAPISPADAPAPPVAATDTNSAVSVPTNSAFAESAGTAFAESANAVVAAHPHAAENSSAENAPAENAELVIPEAELGEEGPVWLQIHLGLYGKWAFAGAGVADLGGAGIQISPTEDSGMMAAMRQATDGGKDMTTSLQFPEDNIEVTAALAPRPTTRLRIVGAAAVAQLTGPAQCNILTGAEVQEKLATLGPDPIRNQPGDRERFVEGVRRRRIPAGQAVMDQSLVAGPGNIYRADCLWHIGISPHRPANKVSVQRWEKLWDDLCFYMSKDVATGIIITIPPEYQPDPIPADDPELSRFVAYHRTGRPCVRCGATIAEEKMAGRRLFWCPGCQH</sequence>
<dbReference type="Proteomes" id="UP000269974">
    <property type="component" value="Unassembled WGS sequence"/>
</dbReference>
<keyword evidence="17" id="KW-0540">Nuclease</keyword>
<dbReference type="SUPFAM" id="SSF81624">
    <property type="entry name" value="N-terminal domain of MutM-like DNA repair proteins"/>
    <property type="match status" value="1"/>
</dbReference>
<keyword evidence="6 14" id="KW-0863">Zinc-finger</keyword>
<evidence type="ECO:0000313" key="19">
    <source>
        <dbReference type="Proteomes" id="UP000182744"/>
    </source>
</evidence>
<dbReference type="Proteomes" id="UP000182744">
    <property type="component" value="Unassembled WGS sequence"/>
</dbReference>
<dbReference type="AlphaFoldDB" id="A0A1G7CQH5"/>
<dbReference type="SMART" id="SM00898">
    <property type="entry name" value="Fapy_DNA_glyco"/>
    <property type="match status" value="1"/>
</dbReference>
<gene>
    <name evidence="18" type="primary">nei</name>
    <name evidence="18" type="ORF">NCTC10327_00289</name>
    <name evidence="16" type="ORF">R6G71_00285</name>
    <name evidence="17" type="ORF">SAMN05421878_10845</name>
</gene>
<keyword evidence="13 18" id="KW-0326">Glycosidase</keyword>
<evidence type="ECO:0000256" key="11">
    <source>
        <dbReference type="ARBA" id="ARBA00023239"/>
    </source>
</evidence>
<dbReference type="GO" id="GO:0140078">
    <property type="term" value="F:class I DNA-(apurinic or apyrimidinic site) endonuclease activity"/>
    <property type="evidence" value="ECO:0007669"/>
    <property type="project" value="UniProtKB-EC"/>
</dbReference>
<evidence type="ECO:0000313" key="18">
    <source>
        <dbReference type="EMBL" id="VDG75595.1"/>
    </source>
</evidence>
<comment type="cofactor">
    <cofactor evidence="1">
        <name>Zn(2+)</name>
        <dbReference type="ChEBI" id="CHEBI:29105"/>
    </cofactor>
</comment>
<evidence type="ECO:0000313" key="20">
    <source>
        <dbReference type="Proteomes" id="UP000269974"/>
    </source>
</evidence>
<feature type="domain" description="FPG-type" evidence="15">
    <location>
        <begin position="369"/>
        <end position="403"/>
    </location>
</feature>
<dbReference type="Proteomes" id="UP001273799">
    <property type="component" value="Unassembled WGS sequence"/>
</dbReference>
<evidence type="ECO:0000256" key="7">
    <source>
        <dbReference type="ARBA" id="ARBA00022801"/>
    </source>
</evidence>
<dbReference type="GO" id="GO:0008270">
    <property type="term" value="F:zinc ion binding"/>
    <property type="evidence" value="ECO:0007669"/>
    <property type="project" value="UniProtKB-KW"/>
</dbReference>
<reference evidence="16" key="4">
    <citation type="submission" date="2023-10" db="EMBL/GenBank/DDBJ databases">
        <title>Whole Genome based description of the genera Actinobaculum and Actinotignum reveals a complex phylogenetic relationship within the species included in the genus Actinotignum.</title>
        <authorList>
            <person name="Jensen C.S."/>
            <person name="Dargis R."/>
            <person name="Kemp M."/>
            <person name="Christensen J.J."/>
        </authorList>
    </citation>
    <scope>NUCLEOTIDE SEQUENCE</scope>
    <source>
        <strain evidence="16">Actinobaculum_suis_CCUG19206T</strain>
    </source>
</reference>
<dbReference type="RefSeq" id="WP_074662541.1">
    <property type="nucleotide sequence ID" value="NZ_FNAU01000008.1"/>
</dbReference>
<evidence type="ECO:0000256" key="4">
    <source>
        <dbReference type="ARBA" id="ARBA00022723"/>
    </source>
</evidence>
<evidence type="ECO:0000313" key="17">
    <source>
        <dbReference type="EMBL" id="SDE40906.1"/>
    </source>
</evidence>
<reference evidence="19" key="1">
    <citation type="submission" date="2016-10" db="EMBL/GenBank/DDBJ databases">
        <authorList>
            <person name="Varghese N."/>
        </authorList>
    </citation>
    <scope>NUCLEOTIDE SEQUENCE [LARGE SCALE GENOMIC DNA]</scope>
    <source>
        <strain evidence="19">DSM 20639</strain>
    </source>
</reference>
<dbReference type="EC" id="4.2.99.18" evidence="3"/>
<keyword evidence="12" id="KW-0511">Multifunctional enzyme</keyword>
<evidence type="ECO:0000256" key="9">
    <source>
        <dbReference type="ARBA" id="ARBA00023125"/>
    </source>
</evidence>
<keyword evidence="7 18" id="KW-0378">Hydrolase</keyword>
<protein>
    <recommendedName>
        <fullName evidence="3">DNA-(apurinic or apyrimidinic site) lyase</fullName>
        <ecNumber evidence="3">4.2.99.18</ecNumber>
    </recommendedName>
</protein>
<evidence type="ECO:0000256" key="14">
    <source>
        <dbReference type="PROSITE-ProRule" id="PRU00391"/>
    </source>
</evidence>
<evidence type="ECO:0000256" key="12">
    <source>
        <dbReference type="ARBA" id="ARBA00023268"/>
    </source>
</evidence>
<evidence type="ECO:0000256" key="10">
    <source>
        <dbReference type="ARBA" id="ARBA00023204"/>
    </source>
</evidence>
<proteinExistence type="inferred from homology"/>
<reference evidence="18 20" key="3">
    <citation type="submission" date="2018-11" db="EMBL/GenBank/DDBJ databases">
        <authorList>
            <consortium name="Pathogen Informatics"/>
        </authorList>
    </citation>
    <scope>NUCLEOTIDE SEQUENCE [LARGE SCALE GENOMIC DNA]</scope>
    <source>
        <strain evidence="18 20">NCTC10327</strain>
    </source>
</reference>
<dbReference type="EMBL" id="UYIO01000001">
    <property type="protein sequence ID" value="VDG75595.1"/>
    <property type="molecule type" value="Genomic_DNA"/>
</dbReference>
<dbReference type="GO" id="GO:0003684">
    <property type="term" value="F:damaged DNA binding"/>
    <property type="evidence" value="ECO:0007669"/>
    <property type="project" value="InterPro"/>
</dbReference>
<evidence type="ECO:0000256" key="3">
    <source>
        <dbReference type="ARBA" id="ARBA00012720"/>
    </source>
</evidence>
<dbReference type="PANTHER" id="PTHR42697:SF1">
    <property type="entry name" value="ENDONUCLEASE 8"/>
    <property type="match status" value="1"/>
</dbReference>
<dbReference type="GO" id="GO:0006284">
    <property type="term" value="P:base-excision repair"/>
    <property type="evidence" value="ECO:0007669"/>
    <property type="project" value="InterPro"/>
</dbReference>
<evidence type="ECO:0000313" key="16">
    <source>
        <dbReference type="EMBL" id="MDY5152502.1"/>
    </source>
</evidence>
<keyword evidence="10" id="KW-0234">DNA repair</keyword>
<dbReference type="PANTHER" id="PTHR42697">
    <property type="entry name" value="ENDONUCLEASE 8"/>
    <property type="match status" value="1"/>
</dbReference>
<evidence type="ECO:0000256" key="5">
    <source>
        <dbReference type="ARBA" id="ARBA00022763"/>
    </source>
</evidence>
<reference evidence="17" key="2">
    <citation type="submission" date="2016-10" db="EMBL/GenBank/DDBJ databases">
        <authorList>
            <person name="de Groot N.N."/>
        </authorList>
    </citation>
    <scope>NUCLEOTIDE SEQUENCE [LARGE SCALE GENOMIC DNA]</scope>
    <source>
        <strain evidence="17">DSM 20639</strain>
    </source>
</reference>